<name>A0A238J4Y2_9RHOB</name>
<dbReference type="InterPro" id="IPR007361">
    <property type="entry name" value="DUF427"/>
</dbReference>
<dbReference type="Pfam" id="PF04248">
    <property type="entry name" value="NTP_transf_9"/>
    <property type="match status" value="1"/>
</dbReference>
<sequence>MSNLPTENVQNYPRPPALEQVSHRLLVRLGGQVAADTNQGYRVLETHHAPTYYFPPIDVLARLEPASGRSLCEWKGLAGYFDVICGTANARRAAWVFEEPSTAFQAIAGYVAFYAGPMEACFVGDEQVIPQPGDFYGGWVTSNLRGVPKGARGTEHW</sequence>
<keyword evidence="3" id="KW-1185">Reference proteome</keyword>
<protein>
    <recommendedName>
        <fullName evidence="1">DUF427 domain-containing protein</fullName>
    </recommendedName>
</protein>
<dbReference type="OrthoDB" id="9815163at2"/>
<dbReference type="PANTHER" id="PTHR43058">
    <property type="entry name" value="SLR0655 PROTEIN"/>
    <property type="match status" value="1"/>
</dbReference>
<reference evidence="2 3" key="1">
    <citation type="submission" date="2017-05" db="EMBL/GenBank/DDBJ databases">
        <authorList>
            <person name="Song R."/>
            <person name="Chenine A.L."/>
            <person name="Ruprecht R.M."/>
        </authorList>
    </citation>
    <scope>NUCLEOTIDE SEQUENCE [LARGE SCALE GENOMIC DNA]</scope>
    <source>
        <strain evidence="2 3">CECT 8489</strain>
    </source>
</reference>
<dbReference type="EMBL" id="FXXQ01000025">
    <property type="protein sequence ID" value="SMX25716.1"/>
    <property type="molecule type" value="Genomic_DNA"/>
</dbReference>
<evidence type="ECO:0000259" key="1">
    <source>
        <dbReference type="Pfam" id="PF04248"/>
    </source>
</evidence>
<organism evidence="2 3">
    <name type="scientific">Boseongicola aestuarii</name>
    <dbReference type="NCBI Taxonomy" id="1470561"/>
    <lineage>
        <taxon>Bacteria</taxon>
        <taxon>Pseudomonadati</taxon>
        <taxon>Pseudomonadota</taxon>
        <taxon>Alphaproteobacteria</taxon>
        <taxon>Rhodobacterales</taxon>
        <taxon>Paracoccaceae</taxon>
        <taxon>Boseongicola</taxon>
    </lineage>
</organism>
<dbReference type="AlphaFoldDB" id="A0A238J4Y2"/>
<evidence type="ECO:0000313" key="3">
    <source>
        <dbReference type="Proteomes" id="UP000201838"/>
    </source>
</evidence>
<dbReference type="RefSeq" id="WP_093975897.1">
    <property type="nucleotide sequence ID" value="NZ_FXXQ01000025.1"/>
</dbReference>
<dbReference type="Gene3D" id="2.170.150.40">
    <property type="entry name" value="Domain of unknown function (DUF427)"/>
    <property type="match status" value="1"/>
</dbReference>
<feature type="domain" description="DUF427" evidence="1">
    <location>
        <begin position="27"/>
        <end position="115"/>
    </location>
</feature>
<evidence type="ECO:0000313" key="2">
    <source>
        <dbReference type="EMBL" id="SMX25716.1"/>
    </source>
</evidence>
<gene>
    <name evidence="2" type="ORF">BOA8489_03860</name>
</gene>
<proteinExistence type="predicted"/>
<accession>A0A238J4Y2</accession>
<dbReference type="InterPro" id="IPR038694">
    <property type="entry name" value="DUF427_sf"/>
</dbReference>
<dbReference type="Proteomes" id="UP000201838">
    <property type="component" value="Unassembled WGS sequence"/>
</dbReference>
<dbReference type="PANTHER" id="PTHR43058:SF1">
    <property type="entry name" value="DUF427 DOMAIN-CONTAINING PROTEIN"/>
    <property type="match status" value="1"/>
</dbReference>